<evidence type="ECO:0000259" key="5">
    <source>
        <dbReference type="PROSITE" id="PS50931"/>
    </source>
</evidence>
<evidence type="ECO:0000256" key="3">
    <source>
        <dbReference type="ARBA" id="ARBA00023125"/>
    </source>
</evidence>
<keyword evidence="4" id="KW-0804">Transcription</keyword>
<evidence type="ECO:0000313" key="7">
    <source>
        <dbReference type="Proteomes" id="UP000002247"/>
    </source>
</evidence>
<dbReference type="Proteomes" id="UP000002247">
    <property type="component" value="Chromosome"/>
</dbReference>
<protein>
    <submittedName>
        <fullName evidence="6">Transcriptional regulator, LysR family</fullName>
    </submittedName>
</protein>
<dbReference type="InterPro" id="IPR050950">
    <property type="entry name" value="HTH-type_LysR_regulators"/>
</dbReference>
<reference evidence="6 7" key="1">
    <citation type="journal article" date="2010" name="Stand. Genomic Sci.">
        <title>Complete genome sequence of Segniliparus rotundus type strain (CDC 1076).</title>
        <authorList>
            <person name="Sikorski J."/>
            <person name="Lapidus A."/>
            <person name="Copeland A."/>
            <person name="Misra M."/>
            <person name="Glavina Del Rio T."/>
            <person name="Nolan M."/>
            <person name="Lucas S."/>
            <person name="Chen F."/>
            <person name="Tice H."/>
            <person name="Cheng J.F."/>
            <person name="Jando M."/>
            <person name="Schneider S."/>
            <person name="Bruce D."/>
            <person name="Goodwin L."/>
            <person name="Pitluck S."/>
            <person name="Liolios K."/>
            <person name="Mikhailova N."/>
            <person name="Pati A."/>
            <person name="Ivanova N."/>
            <person name="Mavromatis K."/>
            <person name="Chen A."/>
            <person name="Palaniappan K."/>
            <person name="Chertkov O."/>
            <person name="Land M."/>
            <person name="Hauser L."/>
            <person name="Chang Y.J."/>
            <person name="Jeffries C.D."/>
            <person name="Brettin T."/>
            <person name="Detter J.C."/>
            <person name="Han C."/>
            <person name="Rohde M."/>
            <person name="Goker M."/>
            <person name="Bristow J."/>
            <person name="Eisen J.A."/>
            <person name="Markowitz V."/>
            <person name="Hugenholtz P."/>
            <person name="Kyrpides N.C."/>
            <person name="Klenk H.P."/>
        </authorList>
    </citation>
    <scope>NUCLEOTIDE SEQUENCE [LARGE SCALE GENOMIC DNA]</scope>
    <source>
        <strain evidence="7">ATCC BAA-972 / CDC 1076 / CIP 108378 / DSM 44985 / JCM 13578</strain>
    </source>
</reference>
<dbReference type="KEGG" id="srt:Srot_1883"/>
<evidence type="ECO:0000313" key="6">
    <source>
        <dbReference type="EMBL" id="ADG98343.1"/>
    </source>
</evidence>
<organism evidence="6 7">
    <name type="scientific">Segniliparus rotundus (strain ATCC BAA-972 / CDC 1076 / CIP 108378 / DSM 44985 / JCM 13578)</name>
    <dbReference type="NCBI Taxonomy" id="640132"/>
    <lineage>
        <taxon>Bacteria</taxon>
        <taxon>Bacillati</taxon>
        <taxon>Actinomycetota</taxon>
        <taxon>Actinomycetes</taxon>
        <taxon>Mycobacteriales</taxon>
        <taxon>Segniliparaceae</taxon>
        <taxon>Segniliparus</taxon>
    </lineage>
</organism>
<evidence type="ECO:0000256" key="1">
    <source>
        <dbReference type="ARBA" id="ARBA00009437"/>
    </source>
</evidence>
<evidence type="ECO:0000256" key="2">
    <source>
        <dbReference type="ARBA" id="ARBA00023015"/>
    </source>
</evidence>
<dbReference type="InterPro" id="IPR036390">
    <property type="entry name" value="WH_DNA-bd_sf"/>
</dbReference>
<dbReference type="Gene3D" id="3.40.190.290">
    <property type="match status" value="1"/>
</dbReference>
<keyword evidence="2" id="KW-0805">Transcription regulation</keyword>
<dbReference type="eggNOG" id="COG0583">
    <property type="taxonomic scope" value="Bacteria"/>
</dbReference>
<dbReference type="Pfam" id="PF03466">
    <property type="entry name" value="LysR_substrate"/>
    <property type="match status" value="1"/>
</dbReference>
<name>D6Z8R3_SEGRD</name>
<comment type="similarity">
    <text evidence="1">Belongs to the LysR transcriptional regulatory family.</text>
</comment>
<feature type="domain" description="HTH lysR-type" evidence="5">
    <location>
        <begin position="22"/>
        <end position="79"/>
    </location>
</feature>
<dbReference type="PRINTS" id="PR00039">
    <property type="entry name" value="HTHLYSR"/>
</dbReference>
<dbReference type="HOGENOM" id="CLU_039613_6_2_11"/>
<dbReference type="SUPFAM" id="SSF53850">
    <property type="entry name" value="Periplasmic binding protein-like II"/>
    <property type="match status" value="1"/>
</dbReference>
<dbReference type="InterPro" id="IPR000847">
    <property type="entry name" value="LysR_HTH_N"/>
</dbReference>
<dbReference type="STRING" id="640132.Srot_1883"/>
<dbReference type="Gene3D" id="1.10.10.10">
    <property type="entry name" value="Winged helix-like DNA-binding domain superfamily/Winged helix DNA-binding domain"/>
    <property type="match status" value="1"/>
</dbReference>
<dbReference type="InterPro" id="IPR005119">
    <property type="entry name" value="LysR_subst-bd"/>
</dbReference>
<dbReference type="GO" id="GO:0005829">
    <property type="term" value="C:cytosol"/>
    <property type="evidence" value="ECO:0007669"/>
    <property type="project" value="TreeGrafter"/>
</dbReference>
<dbReference type="Pfam" id="PF00126">
    <property type="entry name" value="HTH_1"/>
    <property type="match status" value="1"/>
</dbReference>
<dbReference type="PANTHER" id="PTHR30419:SF31">
    <property type="entry name" value="BLR3139 PROTEIN"/>
    <property type="match status" value="1"/>
</dbReference>
<dbReference type="GO" id="GO:0003700">
    <property type="term" value="F:DNA-binding transcription factor activity"/>
    <property type="evidence" value="ECO:0007669"/>
    <property type="project" value="InterPro"/>
</dbReference>
<gene>
    <name evidence="6" type="ordered locus">Srot_1883</name>
</gene>
<dbReference type="EMBL" id="CP001958">
    <property type="protein sequence ID" value="ADG98343.1"/>
    <property type="molecule type" value="Genomic_DNA"/>
</dbReference>
<dbReference type="PROSITE" id="PS50931">
    <property type="entry name" value="HTH_LYSR"/>
    <property type="match status" value="1"/>
</dbReference>
<accession>D6Z8R3</accession>
<dbReference type="AlphaFoldDB" id="D6Z8R3"/>
<dbReference type="FunFam" id="1.10.10.10:FF:000001">
    <property type="entry name" value="LysR family transcriptional regulator"/>
    <property type="match status" value="1"/>
</dbReference>
<dbReference type="GO" id="GO:0003677">
    <property type="term" value="F:DNA binding"/>
    <property type="evidence" value="ECO:0007669"/>
    <property type="project" value="UniProtKB-KW"/>
</dbReference>
<dbReference type="PANTHER" id="PTHR30419">
    <property type="entry name" value="HTH-TYPE TRANSCRIPTIONAL REGULATOR YBHD"/>
    <property type="match status" value="1"/>
</dbReference>
<evidence type="ECO:0000256" key="4">
    <source>
        <dbReference type="ARBA" id="ARBA00023163"/>
    </source>
</evidence>
<dbReference type="InterPro" id="IPR036388">
    <property type="entry name" value="WH-like_DNA-bd_sf"/>
</dbReference>
<dbReference type="SUPFAM" id="SSF46785">
    <property type="entry name" value="Winged helix' DNA-binding domain"/>
    <property type="match status" value="1"/>
</dbReference>
<proteinExistence type="inferred from homology"/>
<keyword evidence="7" id="KW-1185">Reference proteome</keyword>
<keyword evidence="3" id="KW-0238">DNA-binding</keyword>
<sequence>MTRGHGEKRTLRYKGARKEDTVQIRQLEYFVALAAERHFTKASEVCHVSQPAFSEALGKLERELRVPLVRRGHAFEGLTPEGERLLVWARRLLADHEAMRAEADALRVGVSGRARIGAVPGAAAVAAKLIAPFCARHPLATVQLATHLSFSEILRQVRDFELDAGITFLDEGTEGLPSLLLYEERYMLLASKRLLAERDGPVPWTQASALPMAALAAGMRGRALVDDACAQAGVQVDVQVQTDSIESLCALAGTGRWATVAPSSWVQAWEFSGDIAAVPIIEPEVVTRMGLVFTASTPTPALTTALFDVARRLKLG</sequence>
<dbReference type="CDD" id="cd05466">
    <property type="entry name" value="PBP2_LTTR_substrate"/>
    <property type="match status" value="1"/>
</dbReference>